<accession>A0ABW8Q2A1</accession>
<dbReference type="RefSeq" id="WP_009174660.1">
    <property type="nucleotide sequence ID" value="NZ_JBJGEB010000003.1"/>
</dbReference>
<comment type="caution">
    <text evidence="1">The sequence shown here is derived from an EMBL/GenBank/DDBJ whole genome shotgun (WGS) entry which is preliminary data.</text>
</comment>
<dbReference type="Pfam" id="PF06945">
    <property type="entry name" value="DUF1289"/>
    <property type="match status" value="1"/>
</dbReference>
<reference evidence="1 2" key="1">
    <citation type="submission" date="2024-11" db="EMBL/GenBank/DDBJ databases">
        <authorList>
            <person name="Mikucki A.G."/>
            <person name="Kahler C.M."/>
        </authorList>
    </citation>
    <scope>NUCLEOTIDE SEQUENCE [LARGE SCALE GENOMIC DNA]</scope>
    <source>
        <strain evidence="1 2">EXNM717</strain>
    </source>
</reference>
<dbReference type="InterPro" id="IPR010710">
    <property type="entry name" value="DUF1289"/>
</dbReference>
<name>A0ABW8Q2A1_9NEIS</name>
<sequence length="83" mass="9751">MEQPDFFNIPSPCIGVCEANAKGYCKGCLRSREERLYWLDMTDEQKHQVMRLIGMRKTKIRNRKLELLERPDNAAPEQGSFDF</sequence>
<protein>
    <submittedName>
        <fullName evidence="1">DUF1289 domain-containing protein</fullName>
    </submittedName>
</protein>
<evidence type="ECO:0000313" key="1">
    <source>
        <dbReference type="EMBL" id="MFK7641682.1"/>
    </source>
</evidence>
<organism evidence="1 2">
    <name type="scientific">Neisseria oralis</name>
    <dbReference type="NCBI Taxonomy" id="1107316"/>
    <lineage>
        <taxon>Bacteria</taxon>
        <taxon>Pseudomonadati</taxon>
        <taxon>Pseudomonadota</taxon>
        <taxon>Betaproteobacteria</taxon>
        <taxon>Neisseriales</taxon>
        <taxon>Neisseriaceae</taxon>
        <taxon>Neisseria</taxon>
    </lineage>
</organism>
<evidence type="ECO:0000313" key="2">
    <source>
        <dbReference type="Proteomes" id="UP001621964"/>
    </source>
</evidence>
<dbReference type="PANTHER" id="PTHR35175">
    <property type="entry name" value="DUF1289 DOMAIN-CONTAINING PROTEIN"/>
    <property type="match status" value="1"/>
</dbReference>
<dbReference type="EMBL" id="JBJGEB010000003">
    <property type="protein sequence ID" value="MFK7641682.1"/>
    <property type="molecule type" value="Genomic_DNA"/>
</dbReference>
<proteinExistence type="predicted"/>
<dbReference type="Proteomes" id="UP001621964">
    <property type="component" value="Unassembled WGS sequence"/>
</dbReference>
<gene>
    <name evidence="1" type="ORF">ACI43T_04105</name>
</gene>
<keyword evidence="2" id="KW-1185">Reference proteome</keyword>
<dbReference type="PANTHER" id="PTHR35175:SF1">
    <property type="entry name" value="OXIDOREDUCTASE"/>
    <property type="match status" value="1"/>
</dbReference>